<reference evidence="2 3" key="1">
    <citation type="journal article" date="2017" name="G3 (Bethesda)">
        <title>The Physical Genome Mapping of Anopheles albimanus Corrected Scaffold Misassemblies and Identified Interarm Rearrangements in Genus Anopheles.</title>
        <authorList>
            <person name="Artemov G.N."/>
            <person name="Peery A.N."/>
            <person name="Jiang X."/>
            <person name="Tu Z."/>
            <person name="Stegniy V.N."/>
            <person name="Sharakhova M.V."/>
            <person name="Sharakhov I.V."/>
        </authorList>
    </citation>
    <scope>NUCLEOTIDE SEQUENCE [LARGE SCALE GENOMIC DNA]</scope>
    <source>
        <strain evidence="2 3">ALBI9_A</strain>
    </source>
</reference>
<dbReference type="Proteomes" id="UP000069272">
    <property type="component" value="Chromosome 3L"/>
</dbReference>
<dbReference type="PROSITE" id="PS50240">
    <property type="entry name" value="TRYPSIN_DOM"/>
    <property type="match status" value="1"/>
</dbReference>
<dbReference type="AlphaFoldDB" id="A0A182FCD1"/>
<protein>
    <submittedName>
        <fullName evidence="2">Uncharacterized protein</fullName>
    </submittedName>
</protein>
<dbReference type="SUPFAM" id="SSF50494">
    <property type="entry name" value="Trypsin-like serine proteases"/>
    <property type="match status" value="1"/>
</dbReference>
<dbReference type="Gene3D" id="2.40.10.10">
    <property type="entry name" value="Trypsin-like serine proteases"/>
    <property type="match status" value="2"/>
</dbReference>
<dbReference type="InterPro" id="IPR001254">
    <property type="entry name" value="Trypsin_dom"/>
</dbReference>
<comment type="similarity">
    <text evidence="1">Belongs to the peptidase S1 family. CLIP subfamily.</text>
</comment>
<name>A0A182FCD1_ANOAL</name>
<dbReference type="SMART" id="SM00020">
    <property type="entry name" value="Tryp_SPc"/>
    <property type="match status" value="1"/>
</dbReference>
<dbReference type="VEuPathDB" id="VectorBase:AALB004165"/>
<evidence type="ECO:0000256" key="1">
    <source>
        <dbReference type="ARBA" id="ARBA00024195"/>
    </source>
</evidence>
<dbReference type="GO" id="GO:0006508">
    <property type="term" value="P:proteolysis"/>
    <property type="evidence" value="ECO:0007669"/>
    <property type="project" value="InterPro"/>
</dbReference>
<dbReference type="PANTHER" id="PTHR24258">
    <property type="entry name" value="SERINE PROTEASE-RELATED"/>
    <property type="match status" value="1"/>
</dbReference>
<dbReference type="InterPro" id="IPR043504">
    <property type="entry name" value="Peptidase_S1_PA_chymotrypsin"/>
</dbReference>
<dbReference type="EnsemblMetazoa" id="AALB004165-RA">
    <property type="protein sequence ID" value="AALB004165-PA"/>
    <property type="gene ID" value="AALB004165"/>
</dbReference>
<proteinExistence type="inferred from homology"/>
<sequence>TSKVRLGEHDKSKEVDCIDVSDGEKQCADPPIEVDVESTVVHSEYNKPIRLRHDIALIRLAQEVAFSDSIKPICLPIGEDVRSKILPEYILTGWGRTKAGLSDILWEEVLKHVPVSECQQKLKDIRHIINISEEFQMCAGGENLVYSCGGDSGSPSGGDRGSRRRSIRTIRHSICWCKLLWATKLPKYLHSCI</sequence>
<dbReference type="InterPro" id="IPR009003">
    <property type="entry name" value="Peptidase_S1_PA"/>
</dbReference>
<dbReference type="VEuPathDB" id="VectorBase:AALB20_032274"/>
<organism evidence="2 3">
    <name type="scientific">Anopheles albimanus</name>
    <name type="common">New world malaria mosquito</name>
    <dbReference type="NCBI Taxonomy" id="7167"/>
    <lineage>
        <taxon>Eukaryota</taxon>
        <taxon>Metazoa</taxon>
        <taxon>Ecdysozoa</taxon>
        <taxon>Arthropoda</taxon>
        <taxon>Hexapoda</taxon>
        <taxon>Insecta</taxon>
        <taxon>Pterygota</taxon>
        <taxon>Neoptera</taxon>
        <taxon>Endopterygota</taxon>
        <taxon>Diptera</taxon>
        <taxon>Nematocera</taxon>
        <taxon>Culicoidea</taxon>
        <taxon>Culicidae</taxon>
        <taxon>Anophelinae</taxon>
        <taxon>Anopheles</taxon>
    </lineage>
</organism>
<accession>A0A182FCD1</accession>
<dbReference type="PANTHER" id="PTHR24258:SF144">
    <property type="entry name" value="GH14088P"/>
    <property type="match status" value="1"/>
</dbReference>
<evidence type="ECO:0000313" key="2">
    <source>
        <dbReference type="EnsemblMetazoa" id="AALB004165-PA"/>
    </source>
</evidence>
<reference evidence="2" key="2">
    <citation type="submission" date="2022-08" db="UniProtKB">
        <authorList>
            <consortium name="EnsemblMetazoa"/>
        </authorList>
    </citation>
    <scope>IDENTIFICATION</scope>
    <source>
        <strain evidence="2">STECLA/ALBI9_A</strain>
    </source>
</reference>
<dbReference type="GO" id="GO:0004252">
    <property type="term" value="F:serine-type endopeptidase activity"/>
    <property type="evidence" value="ECO:0007669"/>
    <property type="project" value="InterPro"/>
</dbReference>
<dbReference type="STRING" id="7167.A0A182FCD1"/>
<evidence type="ECO:0000313" key="3">
    <source>
        <dbReference type="Proteomes" id="UP000069272"/>
    </source>
</evidence>
<dbReference type="Pfam" id="PF00089">
    <property type="entry name" value="Trypsin"/>
    <property type="match status" value="1"/>
</dbReference>
<keyword evidence="3" id="KW-1185">Reference proteome</keyword>